<dbReference type="WBParaSite" id="jg13841">
    <property type="protein sequence ID" value="jg13841"/>
    <property type="gene ID" value="jg13841"/>
</dbReference>
<sequence>MFRRSSAPNEAIPQPDLNEQRNQPNLLIFSGENEESSSGSGLFKEYLSRGLYTCTSRYVQTITKLNALIKEAYDQYSSCQN</sequence>
<name>A0A915CZN0_9BILA</name>
<evidence type="ECO:0000313" key="2">
    <source>
        <dbReference type="Proteomes" id="UP000887574"/>
    </source>
</evidence>
<feature type="region of interest" description="Disordered" evidence="1">
    <location>
        <begin position="1"/>
        <end position="23"/>
    </location>
</feature>
<dbReference type="Proteomes" id="UP000887574">
    <property type="component" value="Unplaced"/>
</dbReference>
<organism evidence="2 3">
    <name type="scientific">Ditylenchus dipsaci</name>
    <dbReference type="NCBI Taxonomy" id="166011"/>
    <lineage>
        <taxon>Eukaryota</taxon>
        <taxon>Metazoa</taxon>
        <taxon>Ecdysozoa</taxon>
        <taxon>Nematoda</taxon>
        <taxon>Chromadorea</taxon>
        <taxon>Rhabditida</taxon>
        <taxon>Tylenchina</taxon>
        <taxon>Tylenchomorpha</taxon>
        <taxon>Sphaerularioidea</taxon>
        <taxon>Anguinidae</taxon>
        <taxon>Anguininae</taxon>
        <taxon>Ditylenchus</taxon>
    </lineage>
</organism>
<evidence type="ECO:0000313" key="3">
    <source>
        <dbReference type="WBParaSite" id="jg13841"/>
    </source>
</evidence>
<proteinExistence type="predicted"/>
<dbReference type="AlphaFoldDB" id="A0A915CZN0"/>
<accession>A0A915CZN0</accession>
<protein>
    <submittedName>
        <fullName evidence="3">Uncharacterized protein</fullName>
    </submittedName>
</protein>
<keyword evidence="2" id="KW-1185">Reference proteome</keyword>
<reference evidence="3" key="1">
    <citation type="submission" date="2022-11" db="UniProtKB">
        <authorList>
            <consortium name="WormBaseParasite"/>
        </authorList>
    </citation>
    <scope>IDENTIFICATION</scope>
</reference>
<evidence type="ECO:0000256" key="1">
    <source>
        <dbReference type="SAM" id="MobiDB-lite"/>
    </source>
</evidence>